<keyword evidence="8" id="KW-1185">Reference proteome</keyword>
<dbReference type="InterPro" id="IPR000595">
    <property type="entry name" value="cNMP-bd_dom"/>
</dbReference>
<protein>
    <submittedName>
        <fullName evidence="5">Crp/Fnr family transcriptional regulator</fullName>
    </submittedName>
</protein>
<sequence>MPSTSDTHALTMLVRKLESIAILSDEERQAILNLPAKTRVLQPGQDIVHDGDKPSQCCLILKGWACRYKIIGEGKRQILSFHIAGDVPDLQSLHIHTMDHSLATLTEATVAFIPHDNLRELIAQHPGIAAAFWRDTLVDAAIFREWLIGMGRRSAYEHMAHLFCELYLKLQAVGLAGSYCCPLPITQVDLADALGLTNVHVNRVLKQMREQSLITLRGHTLVIEAWDELSQVSEFDPTYLHLEKRAAA</sequence>
<dbReference type="PROSITE" id="PS51063">
    <property type="entry name" value="HTH_CRP_2"/>
    <property type="match status" value="1"/>
</dbReference>
<dbReference type="SMART" id="SM00419">
    <property type="entry name" value="HTH_CRP"/>
    <property type="match status" value="1"/>
</dbReference>
<dbReference type="SUPFAM" id="SSF51206">
    <property type="entry name" value="cAMP-binding domain-like"/>
    <property type="match status" value="1"/>
</dbReference>
<evidence type="ECO:0000256" key="2">
    <source>
        <dbReference type="ARBA" id="ARBA00023125"/>
    </source>
</evidence>
<dbReference type="Gene3D" id="2.60.120.10">
    <property type="entry name" value="Jelly Rolls"/>
    <property type="match status" value="1"/>
</dbReference>
<reference evidence="6" key="4">
    <citation type="submission" date="2023-01" db="EMBL/GenBank/DDBJ databases">
        <title>Draft genome sequence of Methylobacterium oxalidis strain NBRC 107715.</title>
        <authorList>
            <person name="Sun Q."/>
            <person name="Mori K."/>
        </authorList>
    </citation>
    <scope>NUCLEOTIDE SEQUENCE</scope>
    <source>
        <strain evidence="6">NBRC 107715</strain>
    </source>
</reference>
<reference evidence="8" key="2">
    <citation type="journal article" date="2019" name="Int. J. Syst. Evol. Microbiol.">
        <title>The Global Catalogue of Microorganisms (GCM) 10K type strain sequencing project: providing services to taxonomists for standard genome sequencing and annotation.</title>
        <authorList>
            <consortium name="The Broad Institute Genomics Platform"/>
            <consortium name="The Broad Institute Genome Sequencing Center for Infectious Disease"/>
            <person name="Wu L."/>
            <person name="Ma J."/>
        </authorList>
    </citation>
    <scope>NUCLEOTIDE SEQUENCE [LARGE SCALE GENOMIC DNA]</scope>
    <source>
        <strain evidence="8">NBRC 107715</strain>
    </source>
</reference>
<dbReference type="InterPro" id="IPR036390">
    <property type="entry name" value="WH_DNA-bd_sf"/>
</dbReference>
<dbReference type="InterPro" id="IPR012318">
    <property type="entry name" value="HTH_CRP"/>
</dbReference>
<dbReference type="EMBL" id="BSPK01000049">
    <property type="protein sequence ID" value="GLS64638.1"/>
    <property type="molecule type" value="Genomic_DNA"/>
</dbReference>
<evidence type="ECO:0000256" key="3">
    <source>
        <dbReference type="ARBA" id="ARBA00023163"/>
    </source>
</evidence>
<gene>
    <name evidence="6" type="ORF">GCM10007888_30190</name>
    <name evidence="5" type="ORF">MOX02_50470</name>
</gene>
<dbReference type="Proteomes" id="UP001156856">
    <property type="component" value="Unassembled WGS sequence"/>
</dbReference>
<reference evidence="5 7" key="3">
    <citation type="submission" date="2019-07" db="EMBL/GenBank/DDBJ databases">
        <title>Whole genome shotgun sequence of Methylobacterium oxalidis NBRC 107715.</title>
        <authorList>
            <person name="Hosoyama A."/>
            <person name="Uohara A."/>
            <person name="Ohji S."/>
            <person name="Ichikawa N."/>
        </authorList>
    </citation>
    <scope>NUCLEOTIDE SEQUENCE [LARGE SCALE GENOMIC DNA]</scope>
    <source>
        <strain evidence="5 7">NBRC 107715</strain>
    </source>
</reference>
<proteinExistence type="predicted"/>
<name>A0A512JAU8_9HYPH</name>
<comment type="caution">
    <text evidence="5">The sequence shown here is derived from an EMBL/GenBank/DDBJ whole genome shotgun (WGS) entry which is preliminary data.</text>
</comment>
<dbReference type="SUPFAM" id="SSF46785">
    <property type="entry name" value="Winged helix' DNA-binding domain"/>
    <property type="match status" value="1"/>
</dbReference>
<dbReference type="AlphaFoldDB" id="A0A512JAU8"/>
<dbReference type="InterPro" id="IPR014710">
    <property type="entry name" value="RmlC-like_jellyroll"/>
</dbReference>
<dbReference type="InterPro" id="IPR036388">
    <property type="entry name" value="WH-like_DNA-bd_sf"/>
</dbReference>
<dbReference type="OrthoDB" id="7584044at2"/>
<dbReference type="EMBL" id="BJZU01000133">
    <property type="protein sequence ID" value="GEP07009.1"/>
    <property type="molecule type" value="Genomic_DNA"/>
</dbReference>
<dbReference type="Pfam" id="PF00027">
    <property type="entry name" value="cNMP_binding"/>
    <property type="match status" value="1"/>
</dbReference>
<accession>A0A512JAU8</accession>
<evidence type="ECO:0000259" key="4">
    <source>
        <dbReference type="PROSITE" id="PS51063"/>
    </source>
</evidence>
<feature type="domain" description="HTH crp-type" evidence="4">
    <location>
        <begin position="153"/>
        <end position="227"/>
    </location>
</feature>
<dbReference type="SMART" id="SM00100">
    <property type="entry name" value="cNMP"/>
    <property type="match status" value="1"/>
</dbReference>
<dbReference type="InterPro" id="IPR018490">
    <property type="entry name" value="cNMP-bd_dom_sf"/>
</dbReference>
<evidence type="ECO:0000313" key="6">
    <source>
        <dbReference type="EMBL" id="GLS64638.1"/>
    </source>
</evidence>
<reference evidence="6" key="1">
    <citation type="journal article" date="2014" name="Int. J. Syst. Evol. Microbiol.">
        <title>Complete genome of a new Firmicutes species belonging to the dominant human colonic microbiota ('Ruminococcus bicirculans') reveals two chromosomes and a selective capacity to utilize plant glucans.</title>
        <authorList>
            <consortium name="NISC Comparative Sequencing Program"/>
            <person name="Wegmann U."/>
            <person name="Louis P."/>
            <person name="Goesmann A."/>
            <person name="Henrissat B."/>
            <person name="Duncan S.H."/>
            <person name="Flint H.J."/>
        </authorList>
    </citation>
    <scope>NUCLEOTIDE SEQUENCE</scope>
    <source>
        <strain evidence="6">NBRC 107715</strain>
    </source>
</reference>
<evidence type="ECO:0000313" key="5">
    <source>
        <dbReference type="EMBL" id="GEP07009.1"/>
    </source>
</evidence>
<dbReference type="GO" id="GO:0006355">
    <property type="term" value="P:regulation of DNA-templated transcription"/>
    <property type="evidence" value="ECO:0007669"/>
    <property type="project" value="InterPro"/>
</dbReference>
<keyword evidence="1" id="KW-0805">Transcription regulation</keyword>
<keyword evidence="2" id="KW-0238">DNA-binding</keyword>
<evidence type="ECO:0000313" key="7">
    <source>
        <dbReference type="Proteomes" id="UP000321960"/>
    </source>
</evidence>
<dbReference type="Proteomes" id="UP000321960">
    <property type="component" value="Unassembled WGS sequence"/>
</dbReference>
<organism evidence="5 7">
    <name type="scientific">Methylobacterium oxalidis</name>
    <dbReference type="NCBI Taxonomy" id="944322"/>
    <lineage>
        <taxon>Bacteria</taxon>
        <taxon>Pseudomonadati</taxon>
        <taxon>Pseudomonadota</taxon>
        <taxon>Alphaproteobacteria</taxon>
        <taxon>Hyphomicrobiales</taxon>
        <taxon>Methylobacteriaceae</taxon>
        <taxon>Methylobacterium</taxon>
    </lineage>
</organism>
<evidence type="ECO:0000313" key="8">
    <source>
        <dbReference type="Proteomes" id="UP001156856"/>
    </source>
</evidence>
<evidence type="ECO:0000256" key="1">
    <source>
        <dbReference type="ARBA" id="ARBA00023015"/>
    </source>
</evidence>
<keyword evidence="3" id="KW-0804">Transcription</keyword>
<dbReference type="Gene3D" id="1.10.10.10">
    <property type="entry name" value="Winged helix-like DNA-binding domain superfamily/Winged helix DNA-binding domain"/>
    <property type="match status" value="1"/>
</dbReference>
<dbReference type="Pfam" id="PF13545">
    <property type="entry name" value="HTH_Crp_2"/>
    <property type="match status" value="1"/>
</dbReference>
<dbReference type="RefSeq" id="WP_147028508.1">
    <property type="nucleotide sequence ID" value="NZ_BJZU01000133.1"/>
</dbReference>
<dbReference type="CDD" id="cd00038">
    <property type="entry name" value="CAP_ED"/>
    <property type="match status" value="1"/>
</dbReference>
<dbReference type="GO" id="GO:0003677">
    <property type="term" value="F:DNA binding"/>
    <property type="evidence" value="ECO:0007669"/>
    <property type="project" value="UniProtKB-KW"/>
</dbReference>